<keyword evidence="1" id="KW-0805">Transcription regulation</keyword>
<dbReference type="Pfam" id="PF12833">
    <property type="entry name" value="HTH_18"/>
    <property type="match status" value="1"/>
</dbReference>
<dbReference type="PANTHER" id="PTHR43280:SF29">
    <property type="entry name" value="ARAC-FAMILY TRANSCRIPTIONAL REGULATOR"/>
    <property type="match status" value="1"/>
</dbReference>
<dbReference type="GO" id="GO:0003700">
    <property type="term" value="F:DNA-binding transcription factor activity"/>
    <property type="evidence" value="ECO:0007669"/>
    <property type="project" value="InterPro"/>
</dbReference>
<dbReference type="SMART" id="SM00342">
    <property type="entry name" value="HTH_ARAC"/>
    <property type="match status" value="1"/>
</dbReference>
<feature type="transmembrane region" description="Helical" evidence="5">
    <location>
        <begin position="35"/>
        <end position="53"/>
    </location>
</feature>
<feature type="transmembrane region" description="Helical" evidence="5">
    <location>
        <begin position="59"/>
        <end position="81"/>
    </location>
</feature>
<keyword evidence="2" id="KW-0238">DNA-binding</keyword>
<feature type="region of interest" description="Disordered" evidence="4">
    <location>
        <begin position="213"/>
        <end position="233"/>
    </location>
</feature>
<dbReference type="GO" id="GO:0043565">
    <property type="term" value="F:sequence-specific DNA binding"/>
    <property type="evidence" value="ECO:0007669"/>
    <property type="project" value="InterPro"/>
</dbReference>
<gene>
    <name evidence="7" type="ORF">LA66_02805</name>
</gene>
<keyword evidence="5" id="KW-0812">Transmembrane</keyword>
<comment type="caution">
    <text evidence="7">The sequence shown here is derived from an EMBL/GenBank/DDBJ whole genome shotgun (WGS) entry which is preliminary data.</text>
</comment>
<feature type="region of interest" description="Disordered" evidence="4">
    <location>
        <begin position="342"/>
        <end position="366"/>
    </location>
</feature>
<evidence type="ECO:0000256" key="2">
    <source>
        <dbReference type="ARBA" id="ARBA00023125"/>
    </source>
</evidence>
<dbReference type="SUPFAM" id="SSF46689">
    <property type="entry name" value="Homeodomain-like"/>
    <property type="match status" value="1"/>
</dbReference>
<dbReference type="RefSeq" id="WP_039188564.1">
    <property type="nucleotide sequence ID" value="NZ_JRFJ01000001.1"/>
</dbReference>
<dbReference type="PANTHER" id="PTHR43280">
    <property type="entry name" value="ARAC-FAMILY TRANSCRIPTIONAL REGULATOR"/>
    <property type="match status" value="1"/>
</dbReference>
<name>A0A0B1Q409_9HYPH</name>
<evidence type="ECO:0000259" key="6">
    <source>
        <dbReference type="PROSITE" id="PS01124"/>
    </source>
</evidence>
<dbReference type="PROSITE" id="PS01124">
    <property type="entry name" value="HTH_ARAC_FAMILY_2"/>
    <property type="match status" value="1"/>
</dbReference>
<feature type="transmembrane region" description="Helical" evidence="5">
    <location>
        <begin position="119"/>
        <end position="136"/>
    </location>
</feature>
<evidence type="ECO:0000256" key="4">
    <source>
        <dbReference type="SAM" id="MobiDB-lite"/>
    </source>
</evidence>
<evidence type="ECO:0000256" key="1">
    <source>
        <dbReference type="ARBA" id="ARBA00023015"/>
    </source>
</evidence>
<proteinExistence type="predicted"/>
<accession>A0A0B1Q409</accession>
<evidence type="ECO:0000256" key="5">
    <source>
        <dbReference type="SAM" id="Phobius"/>
    </source>
</evidence>
<evidence type="ECO:0000313" key="8">
    <source>
        <dbReference type="Proteomes" id="UP000030826"/>
    </source>
</evidence>
<dbReference type="InterPro" id="IPR009057">
    <property type="entry name" value="Homeodomain-like_sf"/>
</dbReference>
<sequence length="366" mass="39071">MFLVPLPFFVAFLIVILLAREYVGRDADGEPFHGSLFTVLIIAYAIQSVLIGLRWGYGILAVLPAMAIMASAIAPLAWLSFRSLCSDRLHPRPRTIALHLTPAVAVAGLVVFWPAPVGLVIVALFVAYGVALLWDARSGPDRLVTSRLDGVLHSYRAMYVTGLALLGSAASDVVIGLDLDWSGGAYAPAIVAAGNVLALVTLGVAATVARDSAPDEAASPESRPTPPPVPNGSETLIAGRVEALMRDTELYKDLDLNLARISRRLGLPSRQVSIAINRSHGISVSQYVNEHRVRHASRLLRGTGDSVTAIMLDSGFMTKSNFNREFLRVMGMTPSAWRRAHPHGPTISAEDLHPAAGNETGAPKGP</sequence>
<dbReference type="AlphaFoldDB" id="A0A0B1Q409"/>
<dbReference type="Gene3D" id="1.10.10.60">
    <property type="entry name" value="Homeodomain-like"/>
    <property type="match status" value="1"/>
</dbReference>
<dbReference type="OrthoDB" id="345413at2"/>
<feature type="transmembrane region" description="Helical" evidence="5">
    <location>
        <begin position="189"/>
        <end position="209"/>
    </location>
</feature>
<keyword evidence="3" id="KW-0804">Transcription</keyword>
<reference evidence="7 8" key="1">
    <citation type="submission" date="2014-09" db="EMBL/GenBank/DDBJ databases">
        <title>Isolation and characterization of Aurantimonas altamirensis ON-56566 from clinical sample following a dog bite.</title>
        <authorList>
            <person name="Eshaghi A."/>
            <person name="Li A."/>
            <person name="Shahinas D."/>
            <person name="Bahn P."/>
            <person name="Kus J.V."/>
            <person name="Patel S.N."/>
        </authorList>
    </citation>
    <scope>NUCLEOTIDE SEQUENCE [LARGE SCALE GENOMIC DNA]</scope>
    <source>
        <strain evidence="7 8">ON-56566</strain>
    </source>
</reference>
<feature type="domain" description="HTH araC/xylS-type" evidence="6">
    <location>
        <begin position="239"/>
        <end position="340"/>
    </location>
</feature>
<dbReference type="STRING" id="370622.LA66_02805"/>
<evidence type="ECO:0000313" key="7">
    <source>
        <dbReference type="EMBL" id="KHJ55598.1"/>
    </source>
</evidence>
<dbReference type="InterPro" id="IPR018060">
    <property type="entry name" value="HTH_AraC"/>
</dbReference>
<organism evidence="7 8">
    <name type="scientific">Aureimonas altamirensis</name>
    <dbReference type="NCBI Taxonomy" id="370622"/>
    <lineage>
        <taxon>Bacteria</taxon>
        <taxon>Pseudomonadati</taxon>
        <taxon>Pseudomonadota</taxon>
        <taxon>Alphaproteobacteria</taxon>
        <taxon>Hyphomicrobiales</taxon>
        <taxon>Aurantimonadaceae</taxon>
        <taxon>Aureimonas</taxon>
    </lineage>
</organism>
<keyword evidence="5" id="KW-0472">Membrane</keyword>
<keyword evidence="5" id="KW-1133">Transmembrane helix</keyword>
<feature type="transmembrane region" description="Helical" evidence="5">
    <location>
        <begin position="157"/>
        <end position="177"/>
    </location>
</feature>
<dbReference type="Proteomes" id="UP000030826">
    <property type="component" value="Unassembled WGS sequence"/>
</dbReference>
<protein>
    <recommendedName>
        <fullName evidence="6">HTH araC/xylS-type domain-containing protein</fullName>
    </recommendedName>
</protein>
<feature type="transmembrane region" description="Helical" evidence="5">
    <location>
        <begin position="6"/>
        <end position="23"/>
    </location>
</feature>
<dbReference type="EMBL" id="JRFJ01000001">
    <property type="protein sequence ID" value="KHJ55598.1"/>
    <property type="molecule type" value="Genomic_DNA"/>
</dbReference>
<evidence type="ECO:0000256" key="3">
    <source>
        <dbReference type="ARBA" id="ARBA00023163"/>
    </source>
</evidence>